<dbReference type="Pfam" id="PF00528">
    <property type="entry name" value="BPD_transp_1"/>
    <property type="match status" value="1"/>
</dbReference>
<dbReference type="KEGG" id="pswu:SY83_12790"/>
<comment type="similarity">
    <text evidence="7">Belongs to the binding-protein-dependent transport system permease family.</text>
</comment>
<evidence type="ECO:0000256" key="5">
    <source>
        <dbReference type="ARBA" id="ARBA00022989"/>
    </source>
</evidence>
<dbReference type="PANTHER" id="PTHR43227:SF11">
    <property type="entry name" value="BLL4140 PROTEIN"/>
    <property type="match status" value="1"/>
</dbReference>
<keyword evidence="6 7" id="KW-0472">Membrane</keyword>
<dbReference type="InterPro" id="IPR050809">
    <property type="entry name" value="UgpAE/MalFG_permease"/>
</dbReference>
<dbReference type="PROSITE" id="PS50928">
    <property type="entry name" value="ABC_TM1"/>
    <property type="match status" value="1"/>
</dbReference>
<accession>A0A172TPD1</accession>
<dbReference type="Proteomes" id="UP000076927">
    <property type="component" value="Chromosome"/>
</dbReference>
<feature type="transmembrane region" description="Helical" evidence="7">
    <location>
        <begin position="252"/>
        <end position="275"/>
    </location>
</feature>
<dbReference type="CDD" id="cd06261">
    <property type="entry name" value="TM_PBP2"/>
    <property type="match status" value="1"/>
</dbReference>
<dbReference type="AlphaFoldDB" id="A0A172TPD1"/>
<feature type="transmembrane region" description="Helical" evidence="7">
    <location>
        <begin position="6"/>
        <end position="24"/>
    </location>
</feature>
<keyword evidence="4 7" id="KW-0812">Transmembrane</keyword>
<proteinExistence type="inferred from homology"/>
<feature type="domain" description="ABC transmembrane type-1" evidence="8">
    <location>
        <begin position="57"/>
        <end position="271"/>
    </location>
</feature>
<protein>
    <submittedName>
        <fullName evidence="9">Protein lplB</fullName>
    </submittedName>
</protein>
<dbReference type="SUPFAM" id="SSF161098">
    <property type="entry name" value="MetI-like"/>
    <property type="match status" value="1"/>
</dbReference>
<gene>
    <name evidence="9" type="ORF">SY83_12790</name>
</gene>
<dbReference type="Gene3D" id="1.10.3720.10">
    <property type="entry name" value="MetI-like"/>
    <property type="match status" value="1"/>
</dbReference>
<keyword evidence="5 7" id="KW-1133">Transmembrane helix</keyword>
<evidence type="ECO:0000259" key="8">
    <source>
        <dbReference type="PROSITE" id="PS50928"/>
    </source>
</evidence>
<dbReference type="RefSeq" id="WP_068611084.1">
    <property type="nucleotide sequence ID" value="NZ_CP011388.1"/>
</dbReference>
<feature type="transmembrane region" description="Helical" evidence="7">
    <location>
        <begin position="93"/>
        <end position="113"/>
    </location>
</feature>
<evidence type="ECO:0000256" key="2">
    <source>
        <dbReference type="ARBA" id="ARBA00022448"/>
    </source>
</evidence>
<dbReference type="EMBL" id="CP011388">
    <property type="protein sequence ID" value="ANE48898.1"/>
    <property type="molecule type" value="Genomic_DNA"/>
</dbReference>
<feature type="transmembrane region" description="Helical" evidence="7">
    <location>
        <begin position="61"/>
        <end position="81"/>
    </location>
</feature>
<dbReference type="OrthoDB" id="9785836at2"/>
<evidence type="ECO:0000256" key="6">
    <source>
        <dbReference type="ARBA" id="ARBA00023136"/>
    </source>
</evidence>
<comment type="subcellular location">
    <subcellularLocation>
        <location evidence="1 7">Cell membrane</location>
        <topology evidence="1 7">Multi-pass membrane protein</topology>
    </subcellularLocation>
</comment>
<name>A0A172TPD1_9BACL</name>
<dbReference type="InterPro" id="IPR000515">
    <property type="entry name" value="MetI-like"/>
</dbReference>
<evidence type="ECO:0000313" key="9">
    <source>
        <dbReference type="EMBL" id="ANE48898.1"/>
    </source>
</evidence>
<feature type="transmembrane region" description="Helical" evidence="7">
    <location>
        <begin position="190"/>
        <end position="210"/>
    </location>
</feature>
<keyword evidence="2 7" id="KW-0813">Transport</keyword>
<reference evidence="9 10" key="1">
    <citation type="submission" date="2015-01" db="EMBL/GenBank/DDBJ databases">
        <title>Paenibacillus swuensis/DY6/whole genome sequencing.</title>
        <authorList>
            <person name="Kim M.K."/>
            <person name="Srinivasan S."/>
            <person name="Lee J.-J."/>
        </authorList>
    </citation>
    <scope>NUCLEOTIDE SEQUENCE [LARGE SCALE GENOMIC DNA]</scope>
    <source>
        <strain evidence="9 10">DY6</strain>
    </source>
</reference>
<feature type="transmembrane region" description="Helical" evidence="7">
    <location>
        <begin position="157"/>
        <end position="178"/>
    </location>
</feature>
<evidence type="ECO:0000256" key="7">
    <source>
        <dbReference type="RuleBase" id="RU363032"/>
    </source>
</evidence>
<evidence type="ECO:0000256" key="3">
    <source>
        <dbReference type="ARBA" id="ARBA00022475"/>
    </source>
</evidence>
<sequence>MLIPGIMLVMLFSIIPMAGIVMAFQKYNPVKGMFHSEWIGLDNIRFMLINPESAQIFKNTVIIALLKMTAGLLVPIVFALMLNELRVLWFKRVIQTVVYLPHFLSWVIIAGIIKDILSYNGVVNVLLGYAGFEPIKFMGSSVMFRPLLVVTDVWKEFGFSAVIYLAALTGISPHLYEAAEIDGATRMQKLRYITLPGIAATVVLLATLSLQNVLNAGFDQVFNLYNPLVYSTGDIIDTYVYRSGLEQGNYEVATAIGLFKSVISFVLIIAAYHLAKRFAGYKIF</sequence>
<dbReference type="GO" id="GO:0005886">
    <property type="term" value="C:plasma membrane"/>
    <property type="evidence" value="ECO:0007669"/>
    <property type="project" value="UniProtKB-SubCell"/>
</dbReference>
<organism evidence="9 10">
    <name type="scientific">Paenibacillus swuensis</name>
    <dbReference type="NCBI Taxonomy" id="1178515"/>
    <lineage>
        <taxon>Bacteria</taxon>
        <taxon>Bacillati</taxon>
        <taxon>Bacillota</taxon>
        <taxon>Bacilli</taxon>
        <taxon>Bacillales</taxon>
        <taxon>Paenibacillaceae</taxon>
        <taxon>Paenibacillus</taxon>
    </lineage>
</organism>
<dbReference type="STRING" id="1178515.SY83_12790"/>
<dbReference type="PATRIC" id="fig|1178515.4.peg.2560"/>
<evidence type="ECO:0000256" key="1">
    <source>
        <dbReference type="ARBA" id="ARBA00004651"/>
    </source>
</evidence>
<dbReference type="InterPro" id="IPR035906">
    <property type="entry name" value="MetI-like_sf"/>
</dbReference>
<dbReference type="PANTHER" id="PTHR43227">
    <property type="entry name" value="BLL4140 PROTEIN"/>
    <property type="match status" value="1"/>
</dbReference>
<keyword evidence="3" id="KW-1003">Cell membrane</keyword>
<keyword evidence="10" id="KW-1185">Reference proteome</keyword>
<evidence type="ECO:0000313" key="10">
    <source>
        <dbReference type="Proteomes" id="UP000076927"/>
    </source>
</evidence>
<evidence type="ECO:0000256" key="4">
    <source>
        <dbReference type="ARBA" id="ARBA00022692"/>
    </source>
</evidence>
<dbReference type="GO" id="GO:0055085">
    <property type="term" value="P:transmembrane transport"/>
    <property type="evidence" value="ECO:0007669"/>
    <property type="project" value="InterPro"/>
</dbReference>